<evidence type="ECO:0000259" key="4">
    <source>
        <dbReference type="PROSITE" id="PS50994"/>
    </source>
</evidence>
<dbReference type="SUPFAM" id="SSF57756">
    <property type="entry name" value="Retrovirus zinc finger-like domains"/>
    <property type="match status" value="1"/>
</dbReference>
<gene>
    <name evidence="5" type="ORF">Tci_006576</name>
</gene>
<feature type="domain" description="CCHC-type" evidence="3">
    <location>
        <begin position="902"/>
        <end position="917"/>
    </location>
</feature>
<dbReference type="InterPro" id="IPR001584">
    <property type="entry name" value="Integrase_cat-core"/>
</dbReference>
<evidence type="ECO:0000256" key="2">
    <source>
        <dbReference type="SAM" id="MobiDB-lite"/>
    </source>
</evidence>
<evidence type="ECO:0000256" key="1">
    <source>
        <dbReference type="PROSITE-ProRule" id="PRU00047"/>
    </source>
</evidence>
<dbReference type="Gene3D" id="2.40.70.10">
    <property type="entry name" value="Acid Proteases"/>
    <property type="match status" value="1"/>
</dbReference>
<dbReference type="GO" id="GO:0003676">
    <property type="term" value="F:nucleic acid binding"/>
    <property type="evidence" value="ECO:0007669"/>
    <property type="project" value="InterPro"/>
</dbReference>
<dbReference type="InterPro" id="IPR039537">
    <property type="entry name" value="Retrotran_Ty1/copia-like"/>
</dbReference>
<dbReference type="PROSITE" id="PS50994">
    <property type="entry name" value="INTEGRASE"/>
    <property type="match status" value="1"/>
</dbReference>
<feature type="compositionally biased region" description="Polar residues" evidence="2">
    <location>
        <begin position="353"/>
        <end position="362"/>
    </location>
</feature>
<dbReference type="GO" id="GO:0015074">
    <property type="term" value="P:DNA integration"/>
    <property type="evidence" value="ECO:0007669"/>
    <property type="project" value="InterPro"/>
</dbReference>
<dbReference type="SMART" id="SM00343">
    <property type="entry name" value="ZnF_C2HC"/>
    <property type="match status" value="2"/>
</dbReference>
<dbReference type="InterPro" id="IPR001878">
    <property type="entry name" value="Znf_CCHC"/>
</dbReference>
<dbReference type="InterPro" id="IPR025724">
    <property type="entry name" value="GAG-pre-integrase_dom"/>
</dbReference>
<feature type="region of interest" description="Disordered" evidence="2">
    <location>
        <begin position="350"/>
        <end position="395"/>
    </location>
</feature>
<dbReference type="EMBL" id="BKCJ010000594">
    <property type="protein sequence ID" value="GEU34598.1"/>
    <property type="molecule type" value="Genomic_DNA"/>
</dbReference>
<dbReference type="Pfam" id="PF00098">
    <property type="entry name" value="zf-CCHC"/>
    <property type="match status" value="1"/>
</dbReference>
<accession>A0A6L2JC58</accession>
<dbReference type="InterPro" id="IPR012337">
    <property type="entry name" value="RNaseH-like_sf"/>
</dbReference>
<dbReference type="AlphaFoldDB" id="A0A6L2JC58"/>
<dbReference type="Gene3D" id="3.30.420.10">
    <property type="entry name" value="Ribonuclease H-like superfamily/Ribonuclease H"/>
    <property type="match status" value="2"/>
</dbReference>
<sequence>MDTIQRSGNDRNTRHFVNQRIVTVAEARETVGNQVVQQMRIQGFNCKKFRHKAKECRKPKRVKDYAYHKEKMLLCKQTEKGVPLSADQGDWLDDTDEDEQVGLAGDLGSTNDILIPLEGSYGLKDLNPYSIGTKLLDDALPLKEKDPRSFTLPCIINNLCFYKSLADLGASVSVMPFSTYTKLGLGELAPTKLIVELADRTVKRPKDFAVVKNIDAYRDDGMGDVIVRRPFFKEACVKARRFNGMITLYKVDDSVTYQMARSHSRFKHLTNAQCNKMRPLLKVSAQDELKGLNMAYPSFRIRRIDFLYSFSVLFLFSNRRIPEIELHCEQVRLTGDLGSTNDVVIPLEHTDQPKNMNDTSLMETDDCNTIPDSSNVCNNDFKDDQNADDQEDERAKENAYAFEYALKKEVFEDLEYVQSLKKELNELPSEVIHKTSVSMPHLRSNQMKAKVMQNNSQVKIKLKDVEDHPRIYNISNKTKSVTTCNDSLNSTTSNVNVVCVACGKCMFNSNHDACVSKFLNDVNARSKKPQEVPIRTRKPIRNANQSVATSSKKTVASESTIQKSSSYFRMLNENTIRFDNDQFALILGYGDLVQGNTTIKRSTFKIKTGPISKGLLNLLYMDLYGPMRIENINGKKYILVIVDDYSRYTWTHFMRSKDETPEKILKTRTLYSLKEIDLESAQNNDVTKFPLLKQGDYEMWKLRIEQYFQVQDYALWDVIENGNSFNPVPRITENANVTSALTISSPITTKEKAQKKNDVKARSMLQKIVSQLAILGENIFQEDLNMKFLRSLPTKWNTHVVVWRNKADLDTMSIDDLYNNFKIFEQEVKRTVVSSSSSGSLNMAFLSSPDSTNEDDTASIQVYAASTLVSTVSAHDNSANLSKKITINGSDTAGYDKTNVECFNCHKMGHFARECRSPRSQESRPRNQDSSRQTVIVEDTSSKAMVAIDGAGNKSFLSDYQKYDEGFVAFVSSLKGVKITGKGKIRTGKLDFEDVYFVKKPKFNLFSVSQMCDKKNSVLFTETECLILSPNFKLPDENQVLLKATNDKSNLWHGRLGHINFKTINKLVKGNLVRGLPSKIFENDYTFVACQKGKQHKASSKMDETSEILKDFITRIENQLNHKVKITRCDNRTKFKNYEMNQFCGIKGIKREFGNARTPQQNGVIERKNRTLIEATRTMLADSPLPIPFWAEAVNTACYVQNRLLVTKPHNKKPYELLIGRAPIISFMRPFGCQVTILNTLNHLG</sequence>
<keyword evidence="1" id="KW-0862">Zinc</keyword>
<dbReference type="GO" id="GO:0008270">
    <property type="term" value="F:zinc ion binding"/>
    <property type="evidence" value="ECO:0007669"/>
    <property type="project" value="UniProtKB-KW"/>
</dbReference>
<dbReference type="Gene3D" id="4.10.60.10">
    <property type="entry name" value="Zinc finger, CCHC-type"/>
    <property type="match status" value="1"/>
</dbReference>
<feature type="domain" description="Integrase catalytic" evidence="4">
    <location>
        <begin position="1043"/>
        <end position="1222"/>
    </location>
</feature>
<protein>
    <submittedName>
        <fullName evidence="5">Uncharacterized protein</fullName>
    </submittedName>
</protein>
<dbReference type="PANTHER" id="PTHR42648:SF32">
    <property type="entry name" value="RIBONUCLEASE H-LIKE DOMAIN, GAG-PRE-INTEGRASE DOMAIN PROTEIN-RELATED"/>
    <property type="match status" value="1"/>
</dbReference>
<dbReference type="PANTHER" id="PTHR42648">
    <property type="entry name" value="TRANSPOSASE, PUTATIVE-RELATED"/>
    <property type="match status" value="1"/>
</dbReference>
<name>A0A6L2JC58_TANCI</name>
<evidence type="ECO:0000313" key="5">
    <source>
        <dbReference type="EMBL" id="GEU34598.1"/>
    </source>
</evidence>
<dbReference type="InterPro" id="IPR036397">
    <property type="entry name" value="RNaseH_sf"/>
</dbReference>
<keyword evidence="1" id="KW-0863">Zinc-finger</keyword>
<dbReference type="InterPro" id="IPR036875">
    <property type="entry name" value="Znf_CCHC_sf"/>
</dbReference>
<comment type="caution">
    <text evidence="5">The sequence shown here is derived from an EMBL/GenBank/DDBJ whole genome shotgun (WGS) entry which is preliminary data.</text>
</comment>
<dbReference type="Pfam" id="PF13976">
    <property type="entry name" value="gag_pre-integrs"/>
    <property type="match status" value="1"/>
</dbReference>
<reference evidence="5" key="1">
    <citation type="journal article" date="2019" name="Sci. Rep.">
        <title>Draft genome of Tanacetum cinerariifolium, the natural source of mosquito coil.</title>
        <authorList>
            <person name="Yamashiro T."/>
            <person name="Shiraishi A."/>
            <person name="Satake H."/>
            <person name="Nakayama K."/>
        </authorList>
    </citation>
    <scope>NUCLEOTIDE SEQUENCE</scope>
</reference>
<proteinExistence type="predicted"/>
<dbReference type="SUPFAM" id="SSF53098">
    <property type="entry name" value="Ribonuclease H-like"/>
    <property type="match status" value="2"/>
</dbReference>
<keyword evidence="1" id="KW-0479">Metal-binding</keyword>
<evidence type="ECO:0000259" key="3">
    <source>
        <dbReference type="PROSITE" id="PS50158"/>
    </source>
</evidence>
<dbReference type="InterPro" id="IPR021109">
    <property type="entry name" value="Peptidase_aspartic_dom_sf"/>
</dbReference>
<dbReference type="PROSITE" id="PS50158">
    <property type="entry name" value="ZF_CCHC"/>
    <property type="match status" value="1"/>
</dbReference>
<organism evidence="5">
    <name type="scientific">Tanacetum cinerariifolium</name>
    <name type="common">Dalmatian daisy</name>
    <name type="synonym">Chrysanthemum cinerariifolium</name>
    <dbReference type="NCBI Taxonomy" id="118510"/>
    <lineage>
        <taxon>Eukaryota</taxon>
        <taxon>Viridiplantae</taxon>
        <taxon>Streptophyta</taxon>
        <taxon>Embryophyta</taxon>
        <taxon>Tracheophyta</taxon>
        <taxon>Spermatophyta</taxon>
        <taxon>Magnoliopsida</taxon>
        <taxon>eudicotyledons</taxon>
        <taxon>Gunneridae</taxon>
        <taxon>Pentapetalae</taxon>
        <taxon>asterids</taxon>
        <taxon>campanulids</taxon>
        <taxon>Asterales</taxon>
        <taxon>Asteraceae</taxon>
        <taxon>Asteroideae</taxon>
        <taxon>Anthemideae</taxon>
        <taxon>Anthemidinae</taxon>
        <taxon>Tanacetum</taxon>
    </lineage>
</organism>